<dbReference type="SUPFAM" id="SSF55961">
    <property type="entry name" value="Bet v1-like"/>
    <property type="match status" value="1"/>
</dbReference>
<dbReference type="InterPro" id="IPR013538">
    <property type="entry name" value="ASHA1/2-like_C"/>
</dbReference>
<comment type="similarity">
    <text evidence="1">Belongs to the AHA1 family.</text>
</comment>
<protein>
    <submittedName>
        <fullName evidence="3">SRPBCC domain-containing protein</fullName>
    </submittedName>
</protein>
<dbReference type="Pfam" id="PF08327">
    <property type="entry name" value="AHSA1"/>
    <property type="match status" value="1"/>
</dbReference>
<keyword evidence="4" id="KW-1185">Reference proteome</keyword>
<dbReference type="InterPro" id="IPR023393">
    <property type="entry name" value="START-like_dom_sf"/>
</dbReference>
<comment type="caution">
    <text evidence="3">The sequence shown here is derived from an EMBL/GenBank/DDBJ whole genome shotgun (WGS) entry which is preliminary data.</text>
</comment>
<evidence type="ECO:0000256" key="1">
    <source>
        <dbReference type="ARBA" id="ARBA00006817"/>
    </source>
</evidence>
<dbReference type="RefSeq" id="WP_263332896.1">
    <property type="nucleotide sequence ID" value="NZ_JAGSYH010000001.1"/>
</dbReference>
<dbReference type="EMBL" id="JBHSPH010000010">
    <property type="protein sequence ID" value="MFC5864603.1"/>
    <property type="molecule type" value="Genomic_DNA"/>
</dbReference>
<proteinExistence type="inferred from homology"/>
<evidence type="ECO:0000313" key="3">
    <source>
        <dbReference type="EMBL" id="MFC5864603.1"/>
    </source>
</evidence>
<reference evidence="4" key="1">
    <citation type="journal article" date="2019" name="Int. J. Syst. Evol. Microbiol.">
        <title>The Global Catalogue of Microorganisms (GCM) 10K type strain sequencing project: providing services to taxonomists for standard genome sequencing and annotation.</title>
        <authorList>
            <consortium name="The Broad Institute Genomics Platform"/>
            <consortium name="The Broad Institute Genome Sequencing Center for Infectious Disease"/>
            <person name="Wu L."/>
            <person name="Ma J."/>
        </authorList>
    </citation>
    <scope>NUCLEOTIDE SEQUENCE [LARGE SCALE GENOMIC DNA]</scope>
    <source>
        <strain evidence="4">JCM 4087</strain>
    </source>
</reference>
<accession>A0ABW1EKJ9</accession>
<feature type="domain" description="Activator of Hsp90 ATPase homologue 1/2-like C-terminal" evidence="2">
    <location>
        <begin position="19"/>
        <end position="155"/>
    </location>
</feature>
<evidence type="ECO:0000313" key="4">
    <source>
        <dbReference type="Proteomes" id="UP001596091"/>
    </source>
</evidence>
<sequence length="158" mass="17485">MEQLPVVHSTFVLERSFAAPLDRVFSAFSDPAKKRIWLSEDGDHPVDSFEMDFHLGGIERLEYKLGDDTPFPGTPLVSLSIFQNIVDGARIVQASRMTLGGHCISATLVTFEFSASDEGTGLTVTHQGAFFERSDGPQMREGGWCRLMDSLGNYLHSE</sequence>
<evidence type="ECO:0000259" key="2">
    <source>
        <dbReference type="Pfam" id="PF08327"/>
    </source>
</evidence>
<dbReference type="Gene3D" id="3.30.530.20">
    <property type="match status" value="1"/>
</dbReference>
<gene>
    <name evidence="3" type="ORF">ACFPT7_20005</name>
</gene>
<organism evidence="3 4">
    <name type="scientific">Acidicapsa dinghuensis</name>
    <dbReference type="NCBI Taxonomy" id="2218256"/>
    <lineage>
        <taxon>Bacteria</taxon>
        <taxon>Pseudomonadati</taxon>
        <taxon>Acidobacteriota</taxon>
        <taxon>Terriglobia</taxon>
        <taxon>Terriglobales</taxon>
        <taxon>Acidobacteriaceae</taxon>
        <taxon>Acidicapsa</taxon>
    </lineage>
</organism>
<name>A0ABW1EKJ9_9BACT</name>
<dbReference type="Proteomes" id="UP001596091">
    <property type="component" value="Unassembled WGS sequence"/>
</dbReference>